<accession>M3AYZ9</accession>
<sequence length="236" mass="26412">MPQSLKSGIAAPIEHDMAATPKVSTQLAVPTPTPAGATMPSTTFFDLPPEIRNIIYDMVTIANTPSPYSPDGSRIPTHLPPWNLGILPTTTPALSQVNKQIRQEALPRHHMIYGLQLLSPSVQSNAYSKTAEMWLEAFGRTRIPMTRKFLLFGGRRDLKILLRGAPDFPKQVKKAFLVRVTNPFDPFYHYDVEEIEAFIEPRLKQNGAGVFLDFDDVLAILAKVRKMSKDWIPVGY</sequence>
<evidence type="ECO:0000313" key="1">
    <source>
        <dbReference type="EMBL" id="EME82403.1"/>
    </source>
</evidence>
<dbReference type="Proteomes" id="UP000016932">
    <property type="component" value="Unassembled WGS sequence"/>
</dbReference>
<protein>
    <submittedName>
        <fullName evidence="1">Uncharacterized protein</fullName>
    </submittedName>
</protein>
<dbReference type="AlphaFoldDB" id="M3AYZ9"/>
<gene>
    <name evidence="1" type="ORF">MYCFIDRAFT_82322</name>
</gene>
<proteinExistence type="predicted"/>
<dbReference type="RefSeq" id="XP_007927715.1">
    <property type="nucleotide sequence ID" value="XM_007929524.1"/>
</dbReference>
<dbReference type="HOGENOM" id="CLU_1175887_0_0_1"/>
<dbReference type="KEGG" id="pfj:MYCFIDRAFT_82322"/>
<dbReference type="EMBL" id="KB446559">
    <property type="protein sequence ID" value="EME82403.1"/>
    <property type="molecule type" value="Genomic_DNA"/>
</dbReference>
<dbReference type="eggNOG" id="ENOG502T3J3">
    <property type="taxonomic scope" value="Eukaryota"/>
</dbReference>
<evidence type="ECO:0000313" key="2">
    <source>
        <dbReference type="Proteomes" id="UP000016932"/>
    </source>
</evidence>
<organism evidence="1 2">
    <name type="scientific">Pseudocercospora fijiensis (strain CIRAD86)</name>
    <name type="common">Black leaf streak disease fungus</name>
    <name type="synonym">Mycosphaerella fijiensis</name>
    <dbReference type="NCBI Taxonomy" id="383855"/>
    <lineage>
        <taxon>Eukaryota</taxon>
        <taxon>Fungi</taxon>
        <taxon>Dikarya</taxon>
        <taxon>Ascomycota</taxon>
        <taxon>Pezizomycotina</taxon>
        <taxon>Dothideomycetes</taxon>
        <taxon>Dothideomycetidae</taxon>
        <taxon>Mycosphaerellales</taxon>
        <taxon>Mycosphaerellaceae</taxon>
        <taxon>Pseudocercospora</taxon>
    </lineage>
</organism>
<keyword evidence="2" id="KW-1185">Reference proteome</keyword>
<name>M3AYZ9_PSEFD</name>
<reference evidence="1 2" key="1">
    <citation type="journal article" date="2012" name="PLoS Pathog.">
        <title>Diverse lifestyles and strategies of plant pathogenesis encoded in the genomes of eighteen Dothideomycetes fungi.</title>
        <authorList>
            <person name="Ohm R.A."/>
            <person name="Feau N."/>
            <person name="Henrissat B."/>
            <person name="Schoch C.L."/>
            <person name="Horwitz B.A."/>
            <person name="Barry K.W."/>
            <person name="Condon B.J."/>
            <person name="Copeland A.C."/>
            <person name="Dhillon B."/>
            <person name="Glaser F."/>
            <person name="Hesse C.N."/>
            <person name="Kosti I."/>
            <person name="LaButti K."/>
            <person name="Lindquist E.A."/>
            <person name="Lucas S."/>
            <person name="Salamov A.A."/>
            <person name="Bradshaw R.E."/>
            <person name="Ciuffetti L."/>
            <person name="Hamelin R.C."/>
            <person name="Kema G.H.J."/>
            <person name="Lawrence C."/>
            <person name="Scott J.A."/>
            <person name="Spatafora J.W."/>
            <person name="Turgeon B.G."/>
            <person name="de Wit P.J.G.M."/>
            <person name="Zhong S."/>
            <person name="Goodwin S.B."/>
            <person name="Grigoriev I.V."/>
        </authorList>
    </citation>
    <scope>NUCLEOTIDE SEQUENCE [LARGE SCALE GENOMIC DNA]</scope>
    <source>
        <strain evidence="1 2">CIRAD86</strain>
    </source>
</reference>
<dbReference type="OrthoDB" id="5245408at2759"/>
<dbReference type="GeneID" id="19341931"/>
<dbReference type="VEuPathDB" id="FungiDB:MYCFIDRAFT_82322"/>